<dbReference type="RefSeq" id="XP_026681351.1">
    <property type="nucleotide sequence ID" value="XM_026825550.1"/>
</dbReference>
<evidence type="ECO:0000313" key="7">
    <source>
        <dbReference type="Proteomes" id="UP000079169"/>
    </source>
</evidence>
<dbReference type="InterPro" id="IPR017441">
    <property type="entry name" value="Protein_kinase_ATP_BS"/>
</dbReference>
<evidence type="ECO:0000256" key="2">
    <source>
        <dbReference type="ARBA" id="ARBA00022741"/>
    </source>
</evidence>
<reference evidence="8" key="1">
    <citation type="submission" date="2025-08" db="UniProtKB">
        <authorList>
            <consortium name="RefSeq"/>
        </authorList>
    </citation>
    <scope>IDENTIFICATION</scope>
</reference>
<accession>A0A3Q0IYM3</accession>
<evidence type="ECO:0000256" key="1">
    <source>
        <dbReference type="ARBA" id="ARBA00012513"/>
    </source>
</evidence>
<dbReference type="GO" id="GO:0004674">
    <property type="term" value="F:protein serine/threonine kinase activity"/>
    <property type="evidence" value="ECO:0007669"/>
    <property type="project" value="UniProtKB-KW"/>
</dbReference>
<dbReference type="PaxDb" id="121845-A0A3Q0IYM3"/>
<dbReference type="InterPro" id="IPR011009">
    <property type="entry name" value="Kinase-like_dom_sf"/>
</dbReference>
<dbReference type="PANTHER" id="PTHR11909">
    <property type="entry name" value="CASEIN KINASE-RELATED"/>
    <property type="match status" value="1"/>
</dbReference>
<evidence type="ECO:0000256" key="5">
    <source>
        <dbReference type="RuleBase" id="RU000304"/>
    </source>
</evidence>
<keyword evidence="5" id="KW-0418">Kinase</keyword>
<comment type="similarity">
    <text evidence="5">Belongs to the protein kinase superfamily.</text>
</comment>
<evidence type="ECO:0000313" key="8">
    <source>
        <dbReference type="RefSeq" id="XP_026681351.1"/>
    </source>
</evidence>
<dbReference type="InterPro" id="IPR008271">
    <property type="entry name" value="Ser/Thr_kinase_AS"/>
</dbReference>
<keyword evidence="7" id="KW-1185">Reference proteome</keyword>
<dbReference type="PROSITE" id="PS00108">
    <property type="entry name" value="PROTEIN_KINASE_ST"/>
    <property type="match status" value="1"/>
</dbReference>
<gene>
    <name evidence="8" type="primary">LOC103511931</name>
</gene>
<dbReference type="STRING" id="121845.A0A3Q0IYM3"/>
<dbReference type="Gene3D" id="1.10.510.10">
    <property type="entry name" value="Transferase(Phosphotransferase) domain 1"/>
    <property type="match status" value="1"/>
</dbReference>
<dbReference type="SUPFAM" id="SSF56112">
    <property type="entry name" value="Protein kinase-like (PK-like)"/>
    <property type="match status" value="1"/>
</dbReference>
<dbReference type="Pfam" id="PF00069">
    <property type="entry name" value="Pkinase"/>
    <property type="match status" value="1"/>
</dbReference>
<keyword evidence="2 4" id="KW-0547">Nucleotide-binding</keyword>
<feature type="binding site" evidence="4">
    <location>
        <position position="45"/>
    </location>
    <ligand>
        <name>ATP</name>
        <dbReference type="ChEBI" id="CHEBI:30616"/>
    </ligand>
</feature>
<dbReference type="GO" id="GO:0005524">
    <property type="term" value="F:ATP binding"/>
    <property type="evidence" value="ECO:0007669"/>
    <property type="project" value="UniProtKB-UniRule"/>
</dbReference>
<organism evidence="7 8">
    <name type="scientific">Diaphorina citri</name>
    <name type="common">Asian citrus psyllid</name>
    <dbReference type="NCBI Taxonomy" id="121845"/>
    <lineage>
        <taxon>Eukaryota</taxon>
        <taxon>Metazoa</taxon>
        <taxon>Ecdysozoa</taxon>
        <taxon>Arthropoda</taxon>
        <taxon>Hexapoda</taxon>
        <taxon>Insecta</taxon>
        <taxon>Pterygota</taxon>
        <taxon>Neoptera</taxon>
        <taxon>Paraneoptera</taxon>
        <taxon>Hemiptera</taxon>
        <taxon>Sternorrhyncha</taxon>
        <taxon>Psylloidea</taxon>
        <taxon>Psyllidae</taxon>
        <taxon>Diaphorininae</taxon>
        <taxon>Diaphorina</taxon>
    </lineage>
</organism>
<dbReference type="PROSITE" id="PS50011">
    <property type="entry name" value="PROTEIN_KINASE_DOM"/>
    <property type="match status" value="1"/>
</dbReference>
<keyword evidence="3 4" id="KW-0067">ATP-binding</keyword>
<dbReference type="KEGG" id="dci:103511931"/>
<dbReference type="AlphaFoldDB" id="A0A3Q0IYM3"/>
<dbReference type="GeneID" id="103511931"/>
<feature type="domain" description="Protein kinase" evidence="6">
    <location>
        <begin position="16"/>
        <end position="280"/>
    </location>
</feature>
<dbReference type="SMART" id="SM00220">
    <property type="entry name" value="S_TKc"/>
    <property type="match status" value="1"/>
</dbReference>
<dbReference type="EC" id="2.7.11.1" evidence="1"/>
<keyword evidence="5" id="KW-0723">Serine/threonine-protein kinase</keyword>
<protein>
    <recommendedName>
        <fullName evidence="1">non-specific serine/threonine protein kinase</fullName>
        <ecNumber evidence="1">2.7.11.1</ecNumber>
    </recommendedName>
</protein>
<dbReference type="InterPro" id="IPR000719">
    <property type="entry name" value="Prot_kinase_dom"/>
</dbReference>
<keyword evidence="5" id="KW-0808">Transferase</keyword>
<evidence type="ECO:0000256" key="4">
    <source>
        <dbReference type="PROSITE-ProRule" id="PRU10141"/>
    </source>
</evidence>
<evidence type="ECO:0000256" key="3">
    <source>
        <dbReference type="ARBA" id="ARBA00022840"/>
    </source>
</evidence>
<sequence>MRQFGSMGNHFSADRYELVRRVGKGSFGDVYIGRDKTNQEEVAMKVEPVRNPVQRLFWERNFYEKLHGAPGVPHVMGYGTSGDYNILVMELLGPSLEDLFQYCSKRFSLKTVLMLADQMISRLEHVHRKKIVHRDIKPDNFLMGVRENFNTVYLVDFGLAVDFCPNCPPRIRTRGLTGTARYASVNAHQWLDQSPRDDLEALCYTLVYFLRGKLPWQSIKSDNEETRMQRVTEMKLTMTPEAICEGTPPEFAEFLRYCRGLAFSEEPNYGKLRDSFRNLLENKERCEFDLRYDWTLLERK</sequence>
<name>A0A3Q0IYM3_DIACI</name>
<dbReference type="PROSITE" id="PS00107">
    <property type="entry name" value="PROTEIN_KINASE_ATP"/>
    <property type="match status" value="1"/>
</dbReference>
<dbReference type="Proteomes" id="UP000079169">
    <property type="component" value="Unplaced"/>
</dbReference>
<dbReference type="CDD" id="cd14016">
    <property type="entry name" value="STKc_CK1"/>
    <property type="match status" value="1"/>
</dbReference>
<proteinExistence type="inferred from homology"/>
<evidence type="ECO:0000259" key="6">
    <source>
        <dbReference type="PROSITE" id="PS50011"/>
    </source>
</evidence>
<dbReference type="InterPro" id="IPR050235">
    <property type="entry name" value="CK1_Ser-Thr_kinase"/>
</dbReference>